<keyword evidence="1" id="KW-0547">Nucleotide-binding</keyword>
<dbReference type="InterPro" id="IPR050755">
    <property type="entry name" value="TRAFAC_YlqF/YawG_RiboMat"/>
</dbReference>
<dbReference type="PANTHER" id="PTHR11089">
    <property type="entry name" value="GTP-BINDING PROTEIN-RELATED"/>
    <property type="match status" value="1"/>
</dbReference>
<dbReference type="EMBL" id="DRZC01000055">
    <property type="protein sequence ID" value="HHQ80556.1"/>
    <property type="molecule type" value="Genomic_DNA"/>
</dbReference>
<dbReference type="PANTHER" id="PTHR11089:SF30">
    <property type="entry name" value="GUANINE NUCLEOTIDE-BINDING PROTEIN-LIKE 3 HOMOLOG"/>
    <property type="match status" value="1"/>
</dbReference>
<name>A0A7J3ZKB4_9CREN</name>
<organism evidence="4">
    <name type="scientific">Fervidicoccus fontis</name>
    <dbReference type="NCBI Taxonomy" id="683846"/>
    <lineage>
        <taxon>Archaea</taxon>
        <taxon>Thermoproteota</taxon>
        <taxon>Thermoprotei</taxon>
        <taxon>Fervidicoccales</taxon>
        <taxon>Fervidicoccaceae</taxon>
        <taxon>Fervidicoccus</taxon>
    </lineage>
</organism>
<evidence type="ECO:0000256" key="1">
    <source>
        <dbReference type="ARBA" id="ARBA00022741"/>
    </source>
</evidence>
<dbReference type="GO" id="GO:0005525">
    <property type="term" value="F:GTP binding"/>
    <property type="evidence" value="ECO:0007669"/>
    <property type="project" value="UniProtKB-KW"/>
</dbReference>
<comment type="caution">
    <text evidence="4">The sequence shown here is derived from an EMBL/GenBank/DDBJ whole genome shotgun (WGS) entry which is preliminary data.</text>
</comment>
<accession>A0A7J3ZKB4</accession>
<dbReference type="SUPFAM" id="SSF52540">
    <property type="entry name" value="P-loop containing nucleoside triphosphate hydrolases"/>
    <property type="match status" value="1"/>
</dbReference>
<evidence type="ECO:0000259" key="3">
    <source>
        <dbReference type="Pfam" id="PF01926"/>
    </source>
</evidence>
<reference evidence="4" key="1">
    <citation type="journal article" date="2020" name="mSystems">
        <title>Genome- and Community-Level Interaction Insights into Carbon Utilization and Element Cycling Functions of Hydrothermarchaeota in Hydrothermal Sediment.</title>
        <authorList>
            <person name="Zhou Z."/>
            <person name="Liu Y."/>
            <person name="Xu W."/>
            <person name="Pan J."/>
            <person name="Luo Z.H."/>
            <person name="Li M."/>
        </authorList>
    </citation>
    <scope>NUCLEOTIDE SEQUENCE [LARGE SCALE GENOMIC DNA]</scope>
    <source>
        <strain evidence="4">SpSt-1116</strain>
    </source>
</reference>
<gene>
    <name evidence="4" type="primary">rsgA</name>
    <name evidence="4" type="ORF">ENM78_03780</name>
</gene>
<feature type="domain" description="G" evidence="3">
    <location>
        <begin position="121"/>
        <end position="179"/>
    </location>
</feature>
<sequence length="280" mass="32230">MSHRFSYRKDRIKTAKWGELFSKVKKCHIAIVVLDARNPLGTFSKRLWSMLERIDRRRLIVLNKVDLIPREVGFAWARLLEREYRASVLPVSATRRIGTLRLRKLLRKEARELGEEKVVCLVAGVPKTGKSSIINVLRGRHSAPTSLYPGTSGYTKSYTLYRIESNIYIIDTPGVAPDIPDRLERIVRLYPPERIPDPIVTAVEIINRVTSFKQDAIREVYDIEGRDPITVLESIAKRRGWIKRGCNEPLIVQAAITVIRDYLSGRLPFYVDPPRRKEVT</sequence>
<dbReference type="InterPro" id="IPR027417">
    <property type="entry name" value="P-loop_NTPase"/>
</dbReference>
<keyword evidence="2" id="KW-0342">GTP-binding</keyword>
<evidence type="ECO:0000313" key="4">
    <source>
        <dbReference type="EMBL" id="HHQ80556.1"/>
    </source>
</evidence>
<dbReference type="Pfam" id="PF01926">
    <property type="entry name" value="MMR_HSR1"/>
    <property type="match status" value="1"/>
</dbReference>
<evidence type="ECO:0000256" key="2">
    <source>
        <dbReference type="ARBA" id="ARBA00023134"/>
    </source>
</evidence>
<dbReference type="InterPro" id="IPR006073">
    <property type="entry name" value="GTP-bd"/>
</dbReference>
<protein>
    <submittedName>
        <fullName evidence="4">GTPase RsgA</fullName>
    </submittedName>
</protein>
<dbReference type="Gene3D" id="3.40.50.300">
    <property type="entry name" value="P-loop containing nucleotide triphosphate hydrolases"/>
    <property type="match status" value="1"/>
</dbReference>
<dbReference type="AlphaFoldDB" id="A0A7J3ZKB4"/>
<proteinExistence type="predicted"/>